<comment type="similarity">
    <text evidence="1">Belongs to the SOS response-associated peptidase family.</text>
</comment>
<sequence length="232" mass="26635">MCGRYAANRDTGTLTEVFKLKNLPVQLLPENFNISPTSKTYAITVDKNQNRTLEIMTWGLIPSWAKDNSMSAKMINARFETVDEKPSFRSAFSKRRCIIPMDGYYEWFRPIDPKEKKQPYFIKAKNSPVLAVAGIYEIWKNPTPGNFDQEVHSFSVITTEAKLGLETIHDRMPVLVPDKNWQAWLDPSIQNKDEIRSLLATPPDGYFEFYKVNSDVNNARNNGLNLIQPLID</sequence>
<dbReference type="GO" id="GO:0016829">
    <property type="term" value="F:lyase activity"/>
    <property type="evidence" value="ECO:0007669"/>
    <property type="project" value="UniProtKB-KW"/>
</dbReference>
<evidence type="ECO:0000256" key="6">
    <source>
        <dbReference type="ARBA" id="ARBA00023125"/>
    </source>
</evidence>
<keyword evidence="3" id="KW-0227">DNA damage</keyword>
<evidence type="ECO:0000256" key="1">
    <source>
        <dbReference type="ARBA" id="ARBA00008136"/>
    </source>
</evidence>
<evidence type="ECO:0000256" key="3">
    <source>
        <dbReference type="ARBA" id="ARBA00022763"/>
    </source>
</evidence>
<gene>
    <name evidence="8" type="ORF">UFOPK1740_00882</name>
</gene>
<dbReference type="Pfam" id="PF02586">
    <property type="entry name" value="SRAP"/>
    <property type="match status" value="1"/>
</dbReference>
<evidence type="ECO:0000256" key="2">
    <source>
        <dbReference type="ARBA" id="ARBA00022670"/>
    </source>
</evidence>
<reference evidence="8" key="1">
    <citation type="submission" date="2020-05" db="EMBL/GenBank/DDBJ databases">
        <authorList>
            <person name="Chiriac C."/>
            <person name="Salcher M."/>
            <person name="Ghai R."/>
            <person name="Kavagutti S V."/>
        </authorList>
    </citation>
    <scope>NUCLEOTIDE SEQUENCE</scope>
</reference>
<dbReference type="GO" id="GO:0003697">
    <property type="term" value="F:single-stranded DNA binding"/>
    <property type="evidence" value="ECO:0007669"/>
    <property type="project" value="InterPro"/>
</dbReference>
<keyword evidence="4" id="KW-0378">Hydrolase</keyword>
<proteinExistence type="inferred from homology"/>
<keyword evidence="6" id="KW-0238">DNA-binding</keyword>
<keyword evidence="2" id="KW-0645">Protease</keyword>
<dbReference type="Gene3D" id="3.90.1680.10">
    <property type="entry name" value="SOS response associated peptidase-like"/>
    <property type="match status" value="1"/>
</dbReference>
<accession>A0A6J6EW03</accession>
<dbReference type="AlphaFoldDB" id="A0A6J6EW03"/>
<evidence type="ECO:0000313" key="8">
    <source>
        <dbReference type="EMBL" id="CAB4580326.1"/>
    </source>
</evidence>
<dbReference type="EMBL" id="CAEZTU010000043">
    <property type="protein sequence ID" value="CAB4580326.1"/>
    <property type="molecule type" value="Genomic_DNA"/>
</dbReference>
<dbReference type="GO" id="GO:0106300">
    <property type="term" value="P:protein-DNA covalent cross-linking repair"/>
    <property type="evidence" value="ECO:0007669"/>
    <property type="project" value="InterPro"/>
</dbReference>
<organism evidence="8">
    <name type="scientific">freshwater metagenome</name>
    <dbReference type="NCBI Taxonomy" id="449393"/>
    <lineage>
        <taxon>unclassified sequences</taxon>
        <taxon>metagenomes</taxon>
        <taxon>ecological metagenomes</taxon>
    </lineage>
</organism>
<dbReference type="SUPFAM" id="SSF143081">
    <property type="entry name" value="BB1717-like"/>
    <property type="match status" value="1"/>
</dbReference>
<dbReference type="GO" id="GO:0006508">
    <property type="term" value="P:proteolysis"/>
    <property type="evidence" value="ECO:0007669"/>
    <property type="project" value="UniProtKB-KW"/>
</dbReference>
<dbReference type="PANTHER" id="PTHR13604">
    <property type="entry name" value="DC12-RELATED"/>
    <property type="match status" value="1"/>
</dbReference>
<protein>
    <submittedName>
        <fullName evidence="8">Unannotated protein</fullName>
    </submittedName>
</protein>
<dbReference type="InterPro" id="IPR003738">
    <property type="entry name" value="SRAP"/>
</dbReference>
<evidence type="ECO:0000256" key="5">
    <source>
        <dbReference type="ARBA" id="ARBA00023124"/>
    </source>
</evidence>
<keyword evidence="7" id="KW-0456">Lyase</keyword>
<evidence type="ECO:0000256" key="4">
    <source>
        <dbReference type="ARBA" id="ARBA00022801"/>
    </source>
</evidence>
<dbReference type="InterPro" id="IPR036590">
    <property type="entry name" value="SRAP-like"/>
</dbReference>
<dbReference type="PANTHER" id="PTHR13604:SF0">
    <property type="entry name" value="ABASIC SITE PROCESSING PROTEIN HMCES"/>
    <property type="match status" value="1"/>
</dbReference>
<keyword evidence="5" id="KW-0190">Covalent protein-DNA linkage</keyword>
<dbReference type="GO" id="GO:0008233">
    <property type="term" value="F:peptidase activity"/>
    <property type="evidence" value="ECO:0007669"/>
    <property type="project" value="UniProtKB-KW"/>
</dbReference>
<evidence type="ECO:0000256" key="7">
    <source>
        <dbReference type="ARBA" id="ARBA00023239"/>
    </source>
</evidence>
<name>A0A6J6EW03_9ZZZZ</name>